<evidence type="ECO:0000313" key="2">
    <source>
        <dbReference type="Proteomes" id="UP000317835"/>
    </source>
</evidence>
<protein>
    <submittedName>
        <fullName evidence="1">IS1 transposase</fullName>
    </submittedName>
</protein>
<gene>
    <name evidence="1" type="ORF">ElP_53210</name>
</gene>
<accession>A0A518H958</accession>
<keyword evidence="2" id="KW-1185">Reference proteome</keyword>
<dbReference type="KEGG" id="tpla:ElP_53210"/>
<name>A0A518H958_9BACT</name>
<dbReference type="Proteomes" id="UP000317835">
    <property type="component" value="Chromosome"/>
</dbReference>
<proteinExistence type="predicted"/>
<evidence type="ECO:0000313" key="1">
    <source>
        <dbReference type="EMBL" id="QDV37382.1"/>
    </source>
</evidence>
<sequence length="269" mass="30597">MPGACMTNWSPFPPRTREAQFDEKWAFVAKKEKRCSPDEPADARKGDHWDHVAFDPEHRLVVAVVPGKRTAGNVGSLVREFRRRTGGRMMGLITTDEYAPYREAILGAYGEVVTPPRTGRPGRPRKPYRVPPGGLVYATVHKTRRRGRVVEVEMRTVFGTAEQVAGALARSAVSRSVNTSFVERQNGTDRNCNARKVRKTYCFSKDWEVHQAVTYFTLYSYNFCWPVRTLGVRGEDGRWRRRTPAMAAGLTDHVWSISEWLTLPAVQRK</sequence>
<organism evidence="1 2">
    <name type="scientific">Tautonia plasticadhaerens</name>
    <dbReference type="NCBI Taxonomy" id="2527974"/>
    <lineage>
        <taxon>Bacteria</taxon>
        <taxon>Pseudomonadati</taxon>
        <taxon>Planctomycetota</taxon>
        <taxon>Planctomycetia</taxon>
        <taxon>Isosphaerales</taxon>
        <taxon>Isosphaeraceae</taxon>
        <taxon>Tautonia</taxon>
    </lineage>
</organism>
<dbReference type="EMBL" id="CP036426">
    <property type="protein sequence ID" value="QDV37382.1"/>
    <property type="molecule type" value="Genomic_DNA"/>
</dbReference>
<reference evidence="1 2" key="1">
    <citation type="submission" date="2019-02" db="EMBL/GenBank/DDBJ databases">
        <title>Deep-cultivation of Planctomycetes and their phenomic and genomic characterization uncovers novel biology.</title>
        <authorList>
            <person name="Wiegand S."/>
            <person name="Jogler M."/>
            <person name="Boedeker C."/>
            <person name="Pinto D."/>
            <person name="Vollmers J."/>
            <person name="Rivas-Marin E."/>
            <person name="Kohn T."/>
            <person name="Peeters S.H."/>
            <person name="Heuer A."/>
            <person name="Rast P."/>
            <person name="Oberbeckmann S."/>
            <person name="Bunk B."/>
            <person name="Jeske O."/>
            <person name="Meyerdierks A."/>
            <person name="Storesund J.E."/>
            <person name="Kallscheuer N."/>
            <person name="Luecker S."/>
            <person name="Lage O.M."/>
            <person name="Pohl T."/>
            <person name="Merkel B.J."/>
            <person name="Hornburger P."/>
            <person name="Mueller R.-W."/>
            <person name="Bruemmer F."/>
            <person name="Labrenz M."/>
            <person name="Spormann A.M."/>
            <person name="Op den Camp H."/>
            <person name="Overmann J."/>
            <person name="Amann R."/>
            <person name="Jetten M.S.M."/>
            <person name="Mascher T."/>
            <person name="Medema M.H."/>
            <person name="Devos D.P."/>
            <person name="Kaster A.-K."/>
            <person name="Ovreas L."/>
            <person name="Rohde M."/>
            <person name="Galperin M.Y."/>
            <person name="Jogler C."/>
        </authorList>
    </citation>
    <scope>NUCLEOTIDE SEQUENCE [LARGE SCALE GENOMIC DNA]</scope>
    <source>
        <strain evidence="1 2">ElP</strain>
    </source>
</reference>
<dbReference type="AlphaFoldDB" id="A0A518H958"/>